<dbReference type="InterPro" id="IPR029058">
    <property type="entry name" value="AB_hydrolase_fold"/>
</dbReference>
<evidence type="ECO:0000256" key="2">
    <source>
        <dbReference type="ARBA" id="ARBA00022801"/>
    </source>
</evidence>
<evidence type="ECO:0000313" key="5">
    <source>
        <dbReference type="EMBL" id="CAJ1388836.1"/>
    </source>
</evidence>
<accession>A0AA36IJR2</accession>
<dbReference type="Pfam" id="PF00135">
    <property type="entry name" value="COesterase"/>
    <property type="match status" value="1"/>
</dbReference>
<evidence type="ECO:0000256" key="3">
    <source>
        <dbReference type="SAM" id="SignalP"/>
    </source>
</evidence>
<keyword evidence="6" id="KW-1185">Reference proteome</keyword>
<reference evidence="5" key="1">
    <citation type="submission" date="2023-08" db="EMBL/GenBank/DDBJ databases">
        <authorList>
            <person name="Chen Y."/>
            <person name="Shah S."/>
            <person name="Dougan E. K."/>
            <person name="Thang M."/>
            <person name="Chan C."/>
        </authorList>
    </citation>
    <scope>NUCLEOTIDE SEQUENCE</scope>
</reference>
<dbReference type="GO" id="GO:0016787">
    <property type="term" value="F:hydrolase activity"/>
    <property type="evidence" value="ECO:0007669"/>
    <property type="project" value="UniProtKB-KW"/>
</dbReference>
<sequence length="831" mass="90270">MVRATMPGMHTGQLLLLLLCGVESAEWPRTSGGSVIGITLPSSAGGAEVDQFLGVPFATAERFQPPVDFRGTYPDGTIHAKMWGPACMQVATDPSQTYGSEDCLKANVWSPRKTSDTKLPVMVFIYGGSNQFGEAEPYNMSALAAFHDVVCVSFNYRTGPLGWMAFQEDVDAKKSTGNWGILDIQSALRWVQREIAAFGGDAARVAIHGQSSGASLVELQYVAPESNGLFRGAISESGSLSAGRLPIALTSATVIAASVGCLTPSHTANKTCMAAVSAVNLTRTTYTAPWSPVADGVTFPDTPEELLRKGLVNDASIVLGAQTNDSNLFLFRSHTKDGLDQPNDRPDGALKPVSVMAYRAALLAQVGMKNLMQALSLYPPDPEDGIRNVHLLGNVESDKMHCALRRRASWFNKARPGRAFTYRFDYWYTGNPNCTAVPNFHLPYLGAAHQDEVTFVLGQPNFMEDGSCCGVWGLTTDDCPHLDRCEACYAPERFGAEGYRAYFNDKEWNFARTVGTFWTNVAGSGDPNCRDASDCLPKLPWPQHAHGEIAQNIVLNASLPGGSMAEATPHGRPELCTFWDSLASVMVLEPKSDATYAKTYEQVQLLIGTKAYLARALQPWTGALVDGLRLQQRPPVQGELPHEGFSRACGNCNETCTLKEGIQTCSLCIEEDVWAVCWSCANNCGFIVCLNCELHAAMLGDSVERLTAAYAALTTHRTLPTPAEDAERILEALSLVRRAMEGDSVELLRSALEEVQGMDVLMVRIQAVQASDLLADWEEVNARLEAAIEGFGVELLQQNLAEARSVAALRHSETLRRGEQRLVQLQVLARS</sequence>
<evidence type="ECO:0000256" key="1">
    <source>
        <dbReference type="ARBA" id="ARBA00005964"/>
    </source>
</evidence>
<comment type="similarity">
    <text evidence="1">Belongs to the type-B carboxylesterase/lipase family.</text>
</comment>
<evidence type="ECO:0000259" key="4">
    <source>
        <dbReference type="Pfam" id="PF00135"/>
    </source>
</evidence>
<proteinExistence type="inferred from homology"/>
<protein>
    <recommendedName>
        <fullName evidence="4">Carboxylesterase type B domain-containing protein</fullName>
    </recommendedName>
</protein>
<comment type="caution">
    <text evidence="5">The sequence shown here is derived from an EMBL/GenBank/DDBJ whole genome shotgun (WGS) entry which is preliminary data.</text>
</comment>
<evidence type="ECO:0000313" key="6">
    <source>
        <dbReference type="Proteomes" id="UP001178507"/>
    </source>
</evidence>
<keyword evidence="3" id="KW-0732">Signal</keyword>
<gene>
    <name evidence="5" type="ORF">EVOR1521_LOCUS14606</name>
</gene>
<keyword evidence="2" id="KW-0378">Hydrolase</keyword>
<dbReference type="EMBL" id="CAUJNA010001770">
    <property type="protein sequence ID" value="CAJ1388836.1"/>
    <property type="molecule type" value="Genomic_DNA"/>
</dbReference>
<dbReference type="InterPro" id="IPR002018">
    <property type="entry name" value="CarbesteraseB"/>
</dbReference>
<dbReference type="AlphaFoldDB" id="A0AA36IJR2"/>
<dbReference type="SUPFAM" id="SSF53474">
    <property type="entry name" value="alpha/beta-Hydrolases"/>
    <property type="match status" value="1"/>
</dbReference>
<name>A0AA36IJR2_9DINO</name>
<organism evidence="5 6">
    <name type="scientific">Effrenium voratum</name>
    <dbReference type="NCBI Taxonomy" id="2562239"/>
    <lineage>
        <taxon>Eukaryota</taxon>
        <taxon>Sar</taxon>
        <taxon>Alveolata</taxon>
        <taxon>Dinophyceae</taxon>
        <taxon>Suessiales</taxon>
        <taxon>Symbiodiniaceae</taxon>
        <taxon>Effrenium</taxon>
    </lineage>
</organism>
<feature type="domain" description="Carboxylesterase type B" evidence="4">
    <location>
        <begin position="29"/>
        <end position="462"/>
    </location>
</feature>
<dbReference type="PROSITE" id="PS00122">
    <property type="entry name" value="CARBOXYLESTERASE_B_1"/>
    <property type="match status" value="1"/>
</dbReference>
<dbReference type="InterPro" id="IPR050309">
    <property type="entry name" value="Type-B_Carboxylest/Lipase"/>
</dbReference>
<dbReference type="InterPro" id="IPR019826">
    <property type="entry name" value="Carboxylesterase_B_AS"/>
</dbReference>
<dbReference type="Gene3D" id="3.40.50.1820">
    <property type="entry name" value="alpha/beta hydrolase"/>
    <property type="match status" value="1"/>
</dbReference>
<dbReference type="PANTHER" id="PTHR11559">
    <property type="entry name" value="CARBOXYLESTERASE"/>
    <property type="match status" value="1"/>
</dbReference>
<feature type="signal peptide" evidence="3">
    <location>
        <begin position="1"/>
        <end position="24"/>
    </location>
</feature>
<feature type="chain" id="PRO_5041375088" description="Carboxylesterase type B domain-containing protein" evidence="3">
    <location>
        <begin position="25"/>
        <end position="831"/>
    </location>
</feature>
<dbReference type="Proteomes" id="UP001178507">
    <property type="component" value="Unassembled WGS sequence"/>
</dbReference>